<dbReference type="AlphaFoldDB" id="A0A5B8U5I5"/>
<dbReference type="InterPro" id="IPR039556">
    <property type="entry name" value="ICL/PEPM"/>
</dbReference>
<dbReference type="PANTHER" id="PTHR42905">
    <property type="entry name" value="PHOSPHOENOLPYRUVATE CARBOXYLASE"/>
    <property type="match status" value="1"/>
</dbReference>
<keyword evidence="2" id="KW-1185">Reference proteome</keyword>
<sequence length="294" mass="31483">MSGALLRAALAGPRCAMAIGAHDPVVAMLAHEAGAPVVYVSGSGSAAVVGGMADVGLISFTEMLEHARHIVAATPLPTLCDIDTGFGNETNVRRTIAEYEAIGAAGVHLEDQLFPKRCGQTEGTALIGVAEMQRKIAAAKEAQTDPGFVLVVRTDARQTEGVDGVVKRCRAYVEGGADALFPEALLSPEEFVRVRAELDVPLVIDLPEWGRTPATSLDELEGYGWNLGIYALSAMRVAHHAAREFMASLVRERTQAGWLDRMVTRDELADLVGLTALRADEERLRRRFPDAGEP</sequence>
<proteinExistence type="predicted"/>
<protein>
    <submittedName>
        <fullName evidence="1">Methylisocitrate lyase</fullName>
    </submittedName>
</protein>
<gene>
    <name evidence="1" type="ORF">FSW04_12770</name>
</gene>
<name>A0A5B8U5I5_9ACTN</name>
<dbReference type="PANTHER" id="PTHR42905:SF5">
    <property type="entry name" value="CARBOXYVINYL-CARBOXYPHOSPHONATE PHOSPHORYLMUTASE, CHLOROPLASTIC"/>
    <property type="match status" value="1"/>
</dbReference>
<dbReference type="Proteomes" id="UP000321805">
    <property type="component" value="Chromosome"/>
</dbReference>
<dbReference type="EMBL" id="CP042430">
    <property type="protein sequence ID" value="QEC48354.1"/>
    <property type="molecule type" value="Genomic_DNA"/>
</dbReference>
<dbReference type="InterPro" id="IPR015813">
    <property type="entry name" value="Pyrv/PenolPyrv_kinase-like_dom"/>
</dbReference>
<dbReference type="Pfam" id="PF13714">
    <property type="entry name" value="PEP_mutase"/>
    <property type="match status" value="1"/>
</dbReference>
<dbReference type="RefSeq" id="WP_146919795.1">
    <property type="nucleotide sequence ID" value="NZ_CP042430.1"/>
</dbReference>
<dbReference type="CDD" id="cd00377">
    <property type="entry name" value="ICL_PEPM"/>
    <property type="match status" value="1"/>
</dbReference>
<dbReference type="OrthoDB" id="9771433at2"/>
<accession>A0A5B8U5I5</accession>
<dbReference type="InterPro" id="IPR040442">
    <property type="entry name" value="Pyrv_kinase-like_dom_sf"/>
</dbReference>
<reference evidence="1 2" key="1">
    <citation type="journal article" date="2018" name="J. Microbiol.">
        <title>Baekduia soli gen. nov., sp. nov., a novel bacterium isolated from the soil of Baekdu Mountain and proposal of a novel family name, Baekduiaceae fam. nov.</title>
        <authorList>
            <person name="An D.S."/>
            <person name="Siddiqi M.Z."/>
            <person name="Kim K.H."/>
            <person name="Yu H.S."/>
            <person name="Im W.T."/>
        </authorList>
    </citation>
    <scope>NUCLEOTIDE SEQUENCE [LARGE SCALE GENOMIC DNA]</scope>
    <source>
        <strain evidence="1 2">BR7-21</strain>
    </source>
</reference>
<evidence type="ECO:0000313" key="1">
    <source>
        <dbReference type="EMBL" id="QEC48354.1"/>
    </source>
</evidence>
<keyword evidence="1" id="KW-0456">Lyase</keyword>
<dbReference type="KEGG" id="bsol:FSW04_12770"/>
<dbReference type="GO" id="GO:0016833">
    <property type="term" value="F:oxo-acid-lyase activity"/>
    <property type="evidence" value="ECO:0007669"/>
    <property type="project" value="UniProtKB-ARBA"/>
</dbReference>
<dbReference type="SUPFAM" id="SSF51621">
    <property type="entry name" value="Phosphoenolpyruvate/pyruvate domain"/>
    <property type="match status" value="1"/>
</dbReference>
<dbReference type="Gene3D" id="3.20.20.60">
    <property type="entry name" value="Phosphoenolpyruvate-binding domains"/>
    <property type="match status" value="1"/>
</dbReference>
<organism evidence="1 2">
    <name type="scientific">Baekduia soli</name>
    <dbReference type="NCBI Taxonomy" id="496014"/>
    <lineage>
        <taxon>Bacteria</taxon>
        <taxon>Bacillati</taxon>
        <taxon>Actinomycetota</taxon>
        <taxon>Thermoleophilia</taxon>
        <taxon>Solirubrobacterales</taxon>
        <taxon>Baekduiaceae</taxon>
        <taxon>Baekduia</taxon>
    </lineage>
</organism>
<evidence type="ECO:0000313" key="2">
    <source>
        <dbReference type="Proteomes" id="UP000321805"/>
    </source>
</evidence>